<dbReference type="OrthoDB" id="9802773at2"/>
<evidence type="ECO:0000313" key="1">
    <source>
        <dbReference type="EMBL" id="QNB45231.1"/>
    </source>
</evidence>
<dbReference type="AlphaFoldDB" id="A0A7G6DZH7"/>
<reference evidence="1 2" key="1">
    <citation type="journal article" date="2019" name="Front. Microbiol.">
        <title>Thermoanaerosceptrum fracticalcis gen. nov. sp. nov., a Novel Fumarate-Fermenting Microorganism From a Deep Fractured Carbonate Aquifer of the US Great Basin.</title>
        <authorList>
            <person name="Hamilton-Brehm S.D."/>
            <person name="Stewart L.E."/>
            <person name="Zavarin M."/>
            <person name="Caldwell M."/>
            <person name="Lawson P.A."/>
            <person name="Onstott T.C."/>
            <person name="Grzymski J."/>
            <person name="Neveux I."/>
            <person name="Lollar B.S."/>
            <person name="Russell C.E."/>
            <person name="Moser D.P."/>
        </authorList>
    </citation>
    <scope>NUCLEOTIDE SEQUENCE [LARGE SCALE GENOMIC DNA]</scope>
    <source>
        <strain evidence="1 2">DRI-13</strain>
    </source>
</reference>
<dbReference type="RefSeq" id="WP_034423426.1">
    <property type="nucleotide sequence ID" value="NZ_CP045798.1"/>
</dbReference>
<name>A0A7G6DZH7_THEFR</name>
<dbReference type="KEGG" id="tfr:BR63_02205"/>
<protein>
    <submittedName>
        <fullName evidence="1">Uncharacterized protein</fullName>
    </submittedName>
</protein>
<dbReference type="Proteomes" id="UP000515847">
    <property type="component" value="Chromosome"/>
</dbReference>
<accession>A0A7G6DZH7</accession>
<organism evidence="1 2">
    <name type="scientific">Thermanaerosceptrum fracticalcis</name>
    <dbReference type="NCBI Taxonomy" id="1712410"/>
    <lineage>
        <taxon>Bacteria</taxon>
        <taxon>Bacillati</taxon>
        <taxon>Bacillota</taxon>
        <taxon>Clostridia</taxon>
        <taxon>Eubacteriales</taxon>
        <taxon>Peptococcaceae</taxon>
        <taxon>Thermanaerosceptrum</taxon>
    </lineage>
</organism>
<keyword evidence="2" id="KW-1185">Reference proteome</keyword>
<gene>
    <name evidence="1" type="ORF">BR63_02205</name>
</gene>
<sequence>MGKLAISTVVGLLLLTTQGEYSSIPIKTGRDPVTILKNKSYYFKNKKIHEFWWTGNTLSRIANDTLL</sequence>
<proteinExistence type="predicted"/>
<evidence type="ECO:0000313" key="2">
    <source>
        <dbReference type="Proteomes" id="UP000515847"/>
    </source>
</evidence>
<dbReference type="EMBL" id="CP045798">
    <property type="protein sequence ID" value="QNB45231.1"/>
    <property type="molecule type" value="Genomic_DNA"/>
</dbReference>